<feature type="domain" description="Ig-like" evidence="6">
    <location>
        <begin position="126"/>
        <end position="210"/>
    </location>
</feature>
<dbReference type="InterPro" id="IPR003598">
    <property type="entry name" value="Ig_sub2"/>
</dbReference>
<dbReference type="SUPFAM" id="SSF48726">
    <property type="entry name" value="Immunoglobulin"/>
    <property type="match status" value="2"/>
</dbReference>
<dbReference type="PROSITE" id="PS50835">
    <property type="entry name" value="IG_LIKE"/>
    <property type="match status" value="1"/>
</dbReference>
<evidence type="ECO:0000256" key="4">
    <source>
        <dbReference type="ARBA" id="ARBA00023319"/>
    </source>
</evidence>
<evidence type="ECO:0000313" key="7">
    <source>
        <dbReference type="EMBL" id="CAF0708866.1"/>
    </source>
</evidence>
<evidence type="ECO:0000259" key="6">
    <source>
        <dbReference type="PROSITE" id="PS50835"/>
    </source>
</evidence>
<dbReference type="SMART" id="SM00408">
    <property type="entry name" value="IGc2"/>
    <property type="match status" value="1"/>
</dbReference>
<evidence type="ECO:0000256" key="1">
    <source>
        <dbReference type="ARBA" id="ARBA00022729"/>
    </source>
</evidence>
<dbReference type="GO" id="GO:0043005">
    <property type="term" value="C:neuron projection"/>
    <property type="evidence" value="ECO:0007669"/>
    <property type="project" value="TreeGrafter"/>
</dbReference>
<dbReference type="InterPro" id="IPR013783">
    <property type="entry name" value="Ig-like_fold"/>
</dbReference>
<dbReference type="OrthoDB" id="10012075at2759"/>
<keyword evidence="1 5" id="KW-0732">Signal</keyword>
<feature type="chain" id="PRO_5032668789" description="Ig-like domain-containing protein" evidence="5">
    <location>
        <begin position="18"/>
        <end position="421"/>
    </location>
</feature>
<dbReference type="Proteomes" id="UP000663879">
    <property type="component" value="Unassembled WGS sequence"/>
</dbReference>
<keyword evidence="2" id="KW-0677">Repeat</keyword>
<organism evidence="7 8">
    <name type="scientific">Brachionus calyciflorus</name>
    <dbReference type="NCBI Taxonomy" id="104777"/>
    <lineage>
        <taxon>Eukaryota</taxon>
        <taxon>Metazoa</taxon>
        <taxon>Spiralia</taxon>
        <taxon>Gnathifera</taxon>
        <taxon>Rotifera</taxon>
        <taxon>Eurotatoria</taxon>
        <taxon>Monogononta</taxon>
        <taxon>Pseudotrocha</taxon>
        <taxon>Ploima</taxon>
        <taxon>Brachionidae</taxon>
        <taxon>Brachionus</taxon>
    </lineage>
</organism>
<keyword evidence="4" id="KW-0393">Immunoglobulin domain</keyword>
<evidence type="ECO:0000313" key="8">
    <source>
        <dbReference type="Proteomes" id="UP000663879"/>
    </source>
</evidence>
<accession>A0A813M2X1</accession>
<gene>
    <name evidence="7" type="ORF">OXX778_LOCUS698</name>
</gene>
<dbReference type="InterPro" id="IPR036179">
    <property type="entry name" value="Ig-like_dom_sf"/>
</dbReference>
<dbReference type="PANTHER" id="PTHR12231:SF253">
    <property type="entry name" value="DPR-INTERACTING PROTEIN ETA, ISOFORM B-RELATED"/>
    <property type="match status" value="1"/>
</dbReference>
<evidence type="ECO:0000256" key="3">
    <source>
        <dbReference type="ARBA" id="ARBA00023157"/>
    </source>
</evidence>
<name>A0A813M2X1_9BILA</name>
<dbReference type="InterPro" id="IPR051170">
    <property type="entry name" value="Neural/epithelial_adhesion"/>
</dbReference>
<dbReference type="Gene3D" id="2.60.40.10">
    <property type="entry name" value="Immunoglobulins"/>
    <property type="match status" value="3"/>
</dbReference>
<proteinExistence type="predicted"/>
<feature type="signal peptide" evidence="5">
    <location>
        <begin position="1"/>
        <end position="17"/>
    </location>
</feature>
<comment type="caution">
    <text evidence="7">The sequence shown here is derived from an EMBL/GenBank/DDBJ whole genome shotgun (WGS) entry which is preliminary data.</text>
</comment>
<keyword evidence="3" id="KW-1015">Disulfide bond</keyword>
<dbReference type="PANTHER" id="PTHR12231">
    <property type="entry name" value="CTX-RELATED TYPE I TRANSMEMBRANE PROTEIN"/>
    <property type="match status" value="1"/>
</dbReference>
<dbReference type="SMART" id="SM00409">
    <property type="entry name" value="IG"/>
    <property type="match status" value="2"/>
</dbReference>
<dbReference type="InterPro" id="IPR007110">
    <property type="entry name" value="Ig-like_dom"/>
</dbReference>
<dbReference type="EMBL" id="CAJNOC010000037">
    <property type="protein sequence ID" value="CAF0708866.1"/>
    <property type="molecule type" value="Genomic_DNA"/>
</dbReference>
<dbReference type="Pfam" id="PF13927">
    <property type="entry name" value="Ig_3"/>
    <property type="match status" value="1"/>
</dbReference>
<sequence>MKFKLIIFFSMIIKLMASKGLVDEKNVTGTIYQSVELPCFIEDGHKYIWMKSDRTEIISIGELIMTNDSRFSIEKTCNKNVNNSNGQSGCWVFLKLNQLSLADEGTFVCQKDTMKTSYLFLNILVPPFLNNETEGQMKKNLNIVEGNDVELECSASGKPMPEIKWFALTNNKIHGTYIKSGVILDLKNISRDSIKQYECVAENGVNPSISKIFTLNVEFPPSIVYFEIDKSKFKSYNDEKNPNAEIKIVSKYTGNPKPTFKWSLNGIELDYITELNNFTFNFTELEDSKIFFSILKLKNFKNNQKNILVEFKIENRIGMANSSFFLNVSEIKNSKINTKLPKKLPYFFPSLYDEKEKKNNIEKKRTILSELEDKTVYIIDQPEGVKIKKGEGCNEALQGLWACTLCLMCINNLCFCIQWFS</sequence>
<protein>
    <recommendedName>
        <fullName evidence="6">Ig-like domain-containing protein</fullName>
    </recommendedName>
</protein>
<evidence type="ECO:0000256" key="5">
    <source>
        <dbReference type="SAM" id="SignalP"/>
    </source>
</evidence>
<keyword evidence="8" id="KW-1185">Reference proteome</keyword>
<reference evidence="7" key="1">
    <citation type="submission" date="2021-02" db="EMBL/GenBank/DDBJ databases">
        <authorList>
            <person name="Nowell W R."/>
        </authorList>
    </citation>
    <scope>NUCLEOTIDE SEQUENCE</scope>
    <source>
        <strain evidence="7">Ploen Becks lab</strain>
    </source>
</reference>
<dbReference type="AlphaFoldDB" id="A0A813M2X1"/>
<evidence type="ECO:0000256" key="2">
    <source>
        <dbReference type="ARBA" id="ARBA00022737"/>
    </source>
</evidence>
<dbReference type="InterPro" id="IPR003599">
    <property type="entry name" value="Ig_sub"/>
</dbReference>